<accession>A0A481Z0Y7</accession>
<protein>
    <submittedName>
        <fullName evidence="1">Uncharacterized protein</fullName>
    </submittedName>
</protein>
<gene>
    <name evidence="1" type="ORF">LCMiAC02_02560</name>
</gene>
<reference evidence="1" key="1">
    <citation type="journal article" date="2019" name="MBio">
        <title>Virus Genomes from Deep Sea Sediments Expand the Ocean Megavirome and Support Independent Origins of Viral Gigantism.</title>
        <authorList>
            <person name="Backstrom D."/>
            <person name="Yutin N."/>
            <person name="Jorgensen S.L."/>
            <person name="Dharamshi J."/>
            <person name="Homa F."/>
            <person name="Zaremba-Niedwiedzka K."/>
            <person name="Spang A."/>
            <person name="Wolf Y.I."/>
            <person name="Koonin E.V."/>
            <person name="Ettema T.J."/>
        </authorList>
    </citation>
    <scope>NUCLEOTIDE SEQUENCE</scope>
</reference>
<organism evidence="1">
    <name type="scientific">Mimivirus LCMiAC02</name>
    <dbReference type="NCBI Taxonomy" id="2506609"/>
    <lineage>
        <taxon>Viruses</taxon>
        <taxon>Varidnaviria</taxon>
        <taxon>Bamfordvirae</taxon>
        <taxon>Nucleocytoviricota</taxon>
        <taxon>Megaviricetes</taxon>
        <taxon>Imitervirales</taxon>
        <taxon>Mimiviridae</taxon>
        <taxon>Klosneuvirinae</taxon>
    </lineage>
</organism>
<name>A0A481Z0Y7_9VIRU</name>
<proteinExistence type="predicted"/>
<sequence>MELACDIIRRKDFSINPSLLLSEIKKLGISFNIKNNNPKNFKKVVKTYLPYFDNLAKYLFNKDNKDLGYALLLTYYISEYPTKILYSNLQKKQNYSSFQTKLNDQDKHEIVNAANRVILFLEGVNDNIDKFYDAVDYYYALYKIWTSDDLYRINNLFHELYKLCSHKDNRYKSTIINILDKMFSLNTKMTIQILLENYKHFVINKVITNYIWNTIKKISTGTINQESCDHNVDSDIQHIILIMITRLRIELISLLSNSADLKDIYYKIDTENIIRNIRNYKFNQSEINYIINILISKINKLYPTSNIPYGWVAEQADIPCTPMTHTIIHKYYNDVFSIFKSMFKILY</sequence>
<evidence type="ECO:0000313" key="1">
    <source>
        <dbReference type="EMBL" id="QBK89162.1"/>
    </source>
</evidence>
<dbReference type="EMBL" id="MK500408">
    <property type="protein sequence ID" value="QBK89162.1"/>
    <property type="molecule type" value="Genomic_DNA"/>
</dbReference>